<dbReference type="InterPro" id="IPR033382">
    <property type="entry name" value="USP24_UBA"/>
</dbReference>
<evidence type="ECO:0000313" key="17">
    <source>
        <dbReference type="Proteomes" id="UP000824540"/>
    </source>
</evidence>
<sequence>METEEEQHMTTLLCMGFPDPVAIRKALRLAKNDINEAVALLTNESPGLGYGYEPMESGPAPGPGPGGDGETNTRSGSGTGGFDPPPAYHDVVEGEVSSSEVQSIFYPCEKVILCRPPARLMSNGDNQALDQNAGVLAVPPRKGSARHLNAGSAVSAVAAAKRSNDENGNCSGGNMEFPTTNLYELESRVFTDHWSIPYKREESLGKCLIASTCLARLGLVMGGRLSLHGRRSVPSGFDMSRRSCVTIALSGRAASLQQGRRRHGSILFKIEEKLVYARFLATSTLAGHWVVAVIDEKRLPFHRTIRSEKGSMKQDDNTIRIRCLADADENCKRFIDRCMPEAFKKLLTSSAVHKWGTEIHEGIYNMLMLLVDLVAERVKQDPIPVGLMGVLTMVCLPACPSPAQPWASQASHRLGYPVIAREAFNPDNEYHFKNRMKSCQRNWAEVFGEDSMFAVSPSSSYQKEPHGWLVDLVNRFGEMGGFTAIQTKLNAEEIEIGFKYILFTIPSWGPFEMNATEMRDAGRSDIPSAEKKTSASQMSTPLTWAEEAPFKISSEARRGEESSSNLRGEQAATMISVSALVQPLGVCAEYLNSSLVQPMLDPVIHKMITYVQNLEEKDLKDKRLVSIPDLLSAIKLLCMRFQRELVTVVDHLRLDILLRMLKTPHFSAKMNSLKEVTKLIEESTVSKTVKNAIDTDRLLDWLVENSVLSIALEGNIDQAQYCDRIKGIIELLGSKLSLDELSKIWRIQAGQSSTVIENIHTIIAAAAVKFNFDQLSHLFVLIQKSWEVESDRVRQKLLSLIGRIGREARSEATTCKVLEVLWDLAHLPTLPINLVQQALEEHLTILSDAYAVKETVKRNYIIKCIEDIKKVSFRPGQARAGRRGVLQSKVSSSQQSNPQAVWVVPALRQLHEITRSFIKQTYQKQDKSIIQDLKKNFEIVKLITGSLVSCHRLAVSVAGQGGLSGSTLVDGRYTYQEYLEGHLKFLAFFLQEASLYLVWNRAKEVWECLVSGMDVCELDRELRPGVTSAFIFHSVHSDQIQRCCLLSRFNLFKTFFENVNLSDHRLKRQGTQLCVERLDLAGMDFIWRIAMESPDEEIANEAIQLIITYSYINLNPKMKKDSVSLHKKFIADCYKRLEAASSALGGPTLTHAVTRATKMLTATAMPTVATSVQSPSRSTKLVIIERLLLLAERYVITIEDLYSVPRTILPHGASFNGHPVTLHVTYESTKDTFSLEAHSNETIGSIRWKIADHLSCPVDNVQIFANDSMLTMNRDQKLLNQLGFSDEQSLTVKSSGTGTPSGSSADSSASASSSSSGVFNTTYALEQVPTSLRLCRSEKSLPGVVMALVCNVFEMLYQLANLDEPSLGPVFLKKTLFTLGSGNQASKSPSLSSKQQHQQSAASILESLFRSSAPGMSTFRVLYNLEVLSSKLMPTSDDEMAKTSVKSFCENFLKAGGLSLVVNVMQRDSIPSEVDYETRQGVYSICLQLARFLLVGQTMPSILDEEVSKDGLDTLSSRPFRNVSRQGSRQLSLCGTPEKSSYRQMSMSDRSSIRVEEIIPAARVAIQTMEVGDFTSTVACFMRLTWAAAAGRLDLVGSSQPIRESTNSLFPLGIRSRVSSTGSNCSSSSEGEATTLHAGICVKQLCVSIKDTIIAREALSLLVTCLQLRCQQLCSFYNLPCVSDFIIDILLGSPSEEIRRVACDQLYTLSQTDTSGYPDLQKPNLFLLNVILTAQLPLLLSQCTEYFDLRCQLLDDLTSTEMEQLQISPAVMLEDEINWLDNFEPTWTAELETSEADNILQAGHLRLIKTLLSLCGNEKEQLGPSLIQQLLDDFLFRASRIILNSNNPSSSSAPIQDFHPKCSTVSSRLAAYEVLVMLADSSITNLQLITRELLSMHHQSDPSLTKEFDYLPPVDSRSVSGFVGLKNGGATCYMNAVFQQLYMQPGLPEAFLSIEDDTENPEESVFCQVQSLFGHLMESKLQYYVPENFWKIFKMWNKELYVREQQDAYEFFTSLVDQLDEHLKKIGREQIFKNTFQGIFSDQKICKDCPHRYEREETFMALNLGVTSCQSLEISLDQFVRGEVLEGSNAYYCEKCKEKRTTVKRTCIKSLPSVLVIHLMRFGFDWESGRSIKYDEQIRFPRVLNMEPYTVSGMARQDSSSDHGENGRGGEPGSGGGSPRKKVTISENYELVGVVVHSGQAHAGHYYSFIKDRRGSSRGRWYKFNDNVVEEFDMNDESLEYECFGGEYRPKVYDQSNPYPDVRRRYWNAYMLFYQRISDQNSPVLPKKSRVSVMRQEAEDLSLSAPSSPEISPQSSPRPPRANNDRLSLLTRLVRKGEKKGLFVEKMPARIYQMVRDENLKFMKNRDVYNSDYFSFTLSMASVNATKLKHPSYQAMAKVSLQLAVQFLFHTYLHTKKKLRVDTDEWITTVEVLLSKSSEACQWMVQYLVSAEGREIIKICLLECSVREVRVVVATILEKTLESALNFQDQGVDSLLDVLLSLLDKDVPENCKNCSQYFSLFSNFVQKGYGPCQLLLKHAAYRRMLIFLLGPNRQNNQNRRWSSAQAREFLHLHNTLALIVLHSDLSAQRTVAPGSYKHSAAGSVPASAPLLPLHVDIEASLFKPEGQPYLLEVMFAMRELSGPLSFLIEMITYCSLCNEHFSLGVLQLLKVRQHHEKRLTFPDILYPSLDHRSNQLETAPPHELKNVFQMLLEILMVEDPLQSQRLKFAFESEKGLLALMHQSNNVDSSRCYQCVKFLVTLAQKCAPAKDYFKELSSHWSWAVQWLQKKMSEHYWTPQSNVSNETSTAKTFQRTISAQDTLAYATALLNEKEQSGSSNGSDGSPANENSDRSLRQGSESPMMLGDSKSDLED</sequence>
<evidence type="ECO:0000256" key="12">
    <source>
        <dbReference type="ARBA" id="ARBA00082184"/>
    </source>
</evidence>
<dbReference type="InterPro" id="IPR009060">
    <property type="entry name" value="UBA-like_sf"/>
</dbReference>
<dbReference type="GO" id="GO:0016579">
    <property type="term" value="P:protein deubiquitination"/>
    <property type="evidence" value="ECO:0007669"/>
    <property type="project" value="InterPro"/>
</dbReference>
<feature type="region of interest" description="Disordered" evidence="13">
    <location>
        <begin position="2154"/>
        <end position="2182"/>
    </location>
</feature>
<dbReference type="CDD" id="cd14286">
    <property type="entry name" value="UBA_UBP24"/>
    <property type="match status" value="1"/>
</dbReference>
<dbReference type="PANTHER" id="PTHR24006:SF729">
    <property type="entry name" value="UBIQUITIN CARBOXYL-TERMINAL HYDROLASE 24"/>
    <property type="match status" value="1"/>
</dbReference>
<feature type="region of interest" description="Disordered" evidence="13">
    <location>
        <begin position="2828"/>
        <end position="2872"/>
    </location>
</feature>
<dbReference type="InterPro" id="IPR056850">
    <property type="entry name" value="ARM_UBP34_24_USP9X_Y"/>
</dbReference>
<evidence type="ECO:0000256" key="3">
    <source>
        <dbReference type="ARBA" id="ARBA00012759"/>
    </source>
</evidence>
<dbReference type="Gene3D" id="3.10.20.90">
    <property type="entry name" value="Phosphatidylinositol 3-kinase Catalytic Subunit, Chain A, domain 1"/>
    <property type="match status" value="1"/>
</dbReference>
<keyword evidence="17" id="KW-1185">Reference proteome</keyword>
<dbReference type="SUPFAM" id="SSF54001">
    <property type="entry name" value="Cysteine proteinases"/>
    <property type="match status" value="1"/>
</dbReference>
<dbReference type="PANTHER" id="PTHR24006">
    <property type="entry name" value="UBIQUITIN CARBOXYL-TERMINAL HYDROLASE"/>
    <property type="match status" value="1"/>
</dbReference>
<dbReference type="PROSITE" id="PS50030">
    <property type="entry name" value="UBA"/>
    <property type="match status" value="1"/>
</dbReference>
<feature type="non-terminal residue" evidence="16">
    <location>
        <position position="1"/>
    </location>
</feature>
<dbReference type="EC" id="3.4.19.12" evidence="3"/>
<dbReference type="InterPro" id="IPR055176">
    <property type="entry name" value="UBP24/USP9X/USP9Y_UBL"/>
</dbReference>
<feature type="region of interest" description="Disordered" evidence="13">
    <location>
        <begin position="1290"/>
        <end position="1316"/>
    </location>
</feature>
<dbReference type="PROSITE" id="PS00973">
    <property type="entry name" value="USP_2"/>
    <property type="match status" value="1"/>
</dbReference>
<dbReference type="Pfam" id="PF00443">
    <property type="entry name" value="UCH"/>
    <property type="match status" value="1"/>
</dbReference>
<dbReference type="InterPro" id="IPR016024">
    <property type="entry name" value="ARM-type_fold"/>
</dbReference>
<feature type="region of interest" description="Disordered" evidence="13">
    <location>
        <begin position="2296"/>
        <end position="2325"/>
    </location>
</feature>
<evidence type="ECO:0000259" key="14">
    <source>
        <dbReference type="PROSITE" id="PS50030"/>
    </source>
</evidence>
<dbReference type="GO" id="GO:0005634">
    <property type="term" value="C:nucleus"/>
    <property type="evidence" value="ECO:0007669"/>
    <property type="project" value="TreeGrafter"/>
</dbReference>
<comment type="caution">
    <text evidence="16">The sequence shown here is derived from an EMBL/GenBank/DDBJ whole genome shotgun (WGS) entry which is preliminary data.</text>
</comment>
<evidence type="ECO:0000256" key="11">
    <source>
        <dbReference type="ARBA" id="ARBA00078770"/>
    </source>
</evidence>
<dbReference type="InterPro" id="IPR038765">
    <property type="entry name" value="Papain-like_cys_pep_sf"/>
</dbReference>
<dbReference type="Proteomes" id="UP000824540">
    <property type="component" value="Unassembled WGS sequence"/>
</dbReference>
<dbReference type="Gene3D" id="1.10.8.10">
    <property type="entry name" value="DNA helicase RuvA subunit, C-terminal domain"/>
    <property type="match status" value="1"/>
</dbReference>
<gene>
    <name evidence="16" type="ORF">JZ751_024819</name>
</gene>
<dbReference type="GO" id="GO:0005829">
    <property type="term" value="C:cytosol"/>
    <property type="evidence" value="ECO:0007669"/>
    <property type="project" value="TreeGrafter"/>
</dbReference>
<organism evidence="16 17">
    <name type="scientific">Albula glossodonta</name>
    <name type="common">roundjaw bonefish</name>
    <dbReference type="NCBI Taxonomy" id="121402"/>
    <lineage>
        <taxon>Eukaryota</taxon>
        <taxon>Metazoa</taxon>
        <taxon>Chordata</taxon>
        <taxon>Craniata</taxon>
        <taxon>Vertebrata</taxon>
        <taxon>Euteleostomi</taxon>
        <taxon>Actinopterygii</taxon>
        <taxon>Neopterygii</taxon>
        <taxon>Teleostei</taxon>
        <taxon>Albuliformes</taxon>
        <taxon>Albulidae</taxon>
        <taxon>Albula</taxon>
    </lineage>
</organism>
<dbReference type="EMBL" id="JAFBMS010000007">
    <property type="protein sequence ID" value="KAG9350930.1"/>
    <property type="molecule type" value="Genomic_DNA"/>
</dbReference>
<dbReference type="GO" id="GO:0006508">
    <property type="term" value="P:proteolysis"/>
    <property type="evidence" value="ECO:0007669"/>
    <property type="project" value="UniProtKB-KW"/>
</dbReference>
<evidence type="ECO:0000256" key="9">
    <source>
        <dbReference type="ARBA" id="ARBA00071639"/>
    </source>
</evidence>
<dbReference type="InterPro" id="IPR028889">
    <property type="entry name" value="USP"/>
</dbReference>
<feature type="compositionally biased region" description="Low complexity" evidence="13">
    <location>
        <begin position="2304"/>
        <end position="2315"/>
    </location>
</feature>
<dbReference type="InterPro" id="IPR050164">
    <property type="entry name" value="Peptidase_C19"/>
</dbReference>
<evidence type="ECO:0000256" key="1">
    <source>
        <dbReference type="ARBA" id="ARBA00000707"/>
    </source>
</evidence>
<dbReference type="PROSITE" id="PS00972">
    <property type="entry name" value="USP_1"/>
    <property type="match status" value="1"/>
</dbReference>
<feature type="compositionally biased region" description="Basic and acidic residues" evidence="13">
    <location>
        <begin position="2159"/>
        <end position="2168"/>
    </location>
</feature>
<dbReference type="CDD" id="cd17065">
    <property type="entry name" value="Ubl_UBP24"/>
    <property type="match status" value="1"/>
</dbReference>
<evidence type="ECO:0000256" key="5">
    <source>
        <dbReference type="ARBA" id="ARBA00022670"/>
    </source>
</evidence>
<dbReference type="OrthoDB" id="289038at2759"/>
<protein>
    <recommendedName>
        <fullName evidence="9">Ubiquitin carboxyl-terminal hydrolase 24</fullName>
        <ecNumber evidence="3">3.4.19.12</ecNumber>
    </recommendedName>
    <alternativeName>
        <fullName evidence="12">Deubiquitinating enzyme 24</fullName>
    </alternativeName>
    <alternativeName>
        <fullName evidence="10">Ubiquitin thioesterase 24</fullName>
    </alternativeName>
    <alternativeName>
        <fullName evidence="11">Ubiquitin-specific-processing protease 24</fullName>
    </alternativeName>
</protein>
<dbReference type="InterPro" id="IPR001394">
    <property type="entry name" value="Peptidase_C19_UCH"/>
</dbReference>
<dbReference type="FunFam" id="3.90.70.10:FF:000022">
    <property type="entry name" value="Ubiquitin carboxyl-terminal hydrolase 24"/>
    <property type="match status" value="1"/>
</dbReference>
<comment type="catalytic activity">
    <reaction evidence="1">
        <text>Thiol-dependent hydrolysis of ester, thioester, amide, peptide and isopeptide bonds formed by the C-terminal Gly of ubiquitin (a 76-residue protein attached to proteins as an intracellular targeting signal).</text>
        <dbReference type="EC" id="3.4.19.12"/>
    </reaction>
</comment>
<dbReference type="Gene3D" id="3.90.70.10">
    <property type="entry name" value="Cysteine proteinases"/>
    <property type="match status" value="1"/>
</dbReference>
<dbReference type="Pfam" id="PF25010">
    <property type="entry name" value="ARM_UBP24_USP9X-Y"/>
    <property type="match status" value="2"/>
</dbReference>
<evidence type="ECO:0000256" key="10">
    <source>
        <dbReference type="ARBA" id="ARBA00075166"/>
    </source>
</evidence>
<dbReference type="InterPro" id="IPR029071">
    <property type="entry name" value="Ubiquitin-like_domsf"/>
</dbReference>
<comment type="similarity">
    <text evidence="2">Belongs to the peptidase C19 family.</text>
</comment>
<evidence type="ECO:0000256" key="2">
    <source>
        <dbReference type="ARBA" id="ARBA00009085"/>
    </source>
</evidence>
<dbReference type="SUPFAM" id="SSF54236">
    <property type="entry name" value="Ubiquitin-like"/>
    <property type="match status" value="1"/>
</dbReference>
<keyword evidence="5" id="KW-0645">Protease</keyword>
<proteinExistence type="inferred from homology"/>
<evidence type="ECO:0000259" key="15">
    <source>
        <dbReference type="PROSITE" id="PS50235"/>
    </source>
</evidence>
<feature type="compositionally biased region" description="Polar residues" evidence="13">
    <location>
        <begin position="2834"/>
        <end position="2847"/>
    </location>
</feature>
<keyword evidence="7" id="KW-0378">Hydrolase</keyword>
<evidence type="ECO:0000256" key="7">
    <source>
        <dbReference type="ARBA" id="ARBA00022801"/>
    </source>
</evidence>
<feature type="region of interest" description="Disordered" evidence="13">
    <location>
        <begin position="49"/>
        <end position="90"/>
    </location>
</feature>
<keyword evidence="6" id="KW-0833">Ubl conjugation pathway</keyword>
<evidence type="ECO:0000256" key="4">
    <source>
        <dbReference type="ARBA" id="ARBA00022553"/>
    </source>
</evidence>
<dbReference type="InterPro" id="IPR047061">
    <property type="entry name" value="UBP24_Ubl"/>
</dbReference>
<dbReference type="FunFam" id="3.10.20.90:FF:000258">
    <property type="entry name" value="Ubiquitin carboxyl-terminal hydrolase 24"/>
    <property type="match status" value="1"/>
</dbReference>
<feature type="compositionally biased region" description="Gly residues" evidence="13">
    <location>
        <begin position="2169"/>
        <end position="2178"/>
    </location>
</feature>
<feature type="compositionally biased region" description="Low complexity" evidence="13">
    <location>
        <begin position="1294"/>
        <end position="1316"/>
    </location>
</feature>
<evidence type="ECO:0000256" key="6">
    <source>
        <dbReference type="ARBA" id="ARBA00022786"/>
    </source>
</evidence>
<feature type="domain" description="UBA" evidence="14">
    <location>
        <begin position="2"/>
        <end position="44"/>
    </location>
</feature>
<dbReference type="GO" id="GO:0004843">
    <property type="term" value="F:cysteine-type deubiquitinase activity"/>
    <property type="evidence" value="ECO:0007669"/>
    <property type="project" value="UniProtKB-EC"/>
</dbReference>
<keyword evidence="8" id="KW-0788">Thiol protease</keyword>
<keyword evidence="4" id="KW-0597">Phosphoprotein</keyword>
<evidence type="ECO:0000256" key="8">
    <source>
        <dbReference type="ARBA" id="ARBA00022807"/>
    </source>
</evidence>
<dbReference type="InterPro" id="IPR015940">
    <property type="entry name" value="UBA"/>
</dbReference>
<dbReference type="Pfam" id="PF22900">
    <property type="entry name" value="UCH_UBL1"/>
    <property type="match status" value="1"/>
</dbReference>
<dbReference type="InterPro" id="IPR018200">
    <property type="entry name" value="USP_CS"/>
</dbReference>
<evidence type="ECO:0000256" key="13">
    <source>
        <dbReference type="SAM" id="MobiDB-lite"/>
    </source>
</evidence>
<dbReference type="FunFam" id="1.10.8.10:FF:000075">
    <property type="entry name" value="Ubiquitin carboxyl-terminal hydrolase 24"/>
    <property type="match status" value="1"/>
</dbReference>
<dbReference type="PROSITE" id="PS50235">
    <property type="entry name" value="USP_3"/>
    <property type="match status" value="1"/>
</dbReference>
<dbReference type="CDD" id="cd02659">
    <property type="entry name" value="peptidase_C19C"/>
    <property type="match status" value="1"/>
</dbReference>
<reference evidence="16" key="1">
    <citation type="thesis" date="2021" institute="BYU ScholarsArchive" country="Provo, UT, USA">
        <title>Applications of and Algorithms for Genome Assembly and Genomic Analyses with an Emphasis on Marine Teleosts.</title>
        <authorList>
            <person name="Pickett B.D."/>
        </authorList>
    </citation>
    <scope>NUCLEOTIDE SEQUENCE</scope>
    <source>
        <strain evidence="16">HI-2016</strain>
    </source>
</reference>
<name>A0A8T2PFM9_9TELE</name>
<evidence type="ECO:0000313" key="16">
    <source>
        <dbReference type="EMBL" id="KAG9350930.1"/>
    </source>
</evidence>
<dbReference type="SUPFAM" id="SSF48371">
    <property type="entry name" value="ARM repeat"/>
    <property type="match status" value="1"/>
</dbReference>
<dbReference type="SUPFAM" id="SSF46934">
    <property type="entry name" value="UBA-like"/>
    <property type="match status" value="1"/>
</dbReference>
<accession>A0A8T2PFM9</accession>
<feature type="domain" description="USP" evidence="15">
    <location>
        <begin position="1923"/>
        <end position="2277"/>
    </location>
</feature>